<feature type="domain" description="DUF8128" evidence="3">
    <location>
        <begin position="90"/>
        <end position="400"/>
    </location>
</feature>
<evidence type="ECO:0000313" key="4">
    <source>
        <dbReference type="EMBL" id="RLV78490.1"/>
    </source>
</evidence>
<dbReference type="Gene3D" id="3.40.50.300">
    <property type="entry name" value="P-loop containing nucleotide triphosphate hydrolases"/>
    <property type="match status" value="2"/>
</dbReference>
<comment type="caution">
    <text evidence="4">The sequence shown here is derived from an EMBL/GenBank/DDBJ whole genome shotgun (WGS) entry which is preliminary data.</text>
</comment>
<evidence type="ECO:0000259" key="2">
    <source>
        <dbReference type="Pfam" id="PF01935"/>
    </source>
</evidence>
<protein>
    <submittedName>
        <fullName evidence="4">Type VI secretion protein, annotated as incomplete</fullName>
    </submittedName>
</protein>
<dbReference type="InterPro" id="IPR027417">
    <property type="entry name" value="P-loop_NTPase"/>
</dbReference>
<dbReference type="InterPro" id="IPR058441">
    <property type="entry name" value="DUF8128"/>
</dbReference>
<dbReference type="SUPFAM" id="SSF52540">
    <property type="entry name" value="P-loop containing nucleoside triphosphate hydrolases"/>
    <property type="match status" value="1"/>
</dbReference>
<dbReference type="CDD" id="cd01127">
    <property type="entry name" value="TrwB_TraG_TraD_VirD4"/>
    <property type="match status" value="2"/>
</dbReference>
<evidence type="ECO:0000259" key="3">
    <source>
        <dbReference type="Pfam" id="PF26449"/>
    </source>
</evidence>
<dbReference type="PANTHER" id="PTHR30121">
    <property type="entry name" value="UNCHARACTERIZED PROTEIN YJGR-RELATED"/>
    <property type="match status" value="1"/>
</dbReference>
<dbReference type="InterPro" id="IPR002789">
    <property type="entry name" value="HerA_central"/>
</dbReference>
<dbReference type="Pfam" id="PF01935">
    <property type="entry name" value="DUF87"/>
    <property type="match status" value="1"/>
</dbReference>
<gene>
    <name evidence="4" type="ORF">D3C57_108935</name>
</gene>
<name>A0A3L8RG04_STRRN</name>
<dbReference type="InterPro" id="IPR051162">
    <property type="entry name" value="T4SS_component"/>
</dbReference>
<reference evidence="4 5" key="1">
    <citation type="journal article" date="2018" name="J. Biol. Chem.">
        <title>Discovery of the actinoplanic acid pathway in Streptomyces rapamycinicus reveals a genetically conserved synergism with rapamycin.</title>
        <authorList>
            <person name="Mrak P."/>
            <person name="Krastel P."/>
            <person name="Pivk Lukancic P."/>
            <person name="Tao J."/>
            <person name="Pistorius D."/>
            <person name="Moore C.M."/>
        </authorList>
    </citation>
    <scope>NUCLEOTIDE SEQUENCE [LARGE SCALE GENOMIC DNA]</scope>
    <source>
        <strain evidence="4 5">NRRL 5491</strain>
    </source>
</reference>
<dbReference type="Proteomes" id="UP000281594">
    <property type="component" value="Unassembled WGS sequence"/>
</dbReference>
<sequence>MGRPVHFVLPSSLFLATASGSDVPDSPVGDYLRDPSGAVHAVLAHIHRWVLDWGWIAGPAVVAGATTLAWVRWWWRRRCRRHLAADARVVQILPPPTVDAAGAAALWANLVGLLRPAWRRWLTGQPHLAFEYLFDREAVHLQIWVPGHVPPGMIERAVESAWPGAHTRTTPANAPLPAAPPPGQRLLTAAGELRLARSEALPIRTDFPLDPVRPLLGAPVGMGPRERAVVQVLARPVTGHRVKKARRAARHARAGRSTRLISRLLDLLTPGLHPHRRARQNTTLIDPQTALEMAAEDRVIVAKQRGAPYETRIRYAVTTTAPDNASAVDQAKERDRARGRGHAIASAFATFTEHNYYRRTRLRGRHALRHLAERRLNSGDLLSIPELAALAHLPWDETVTGLQRAGARAVPPPPGIATTGSAVRPIGLADSGHQRPVGLRVPDARHHLHVLGATGSGKSELMARMVLADTEAGRGAVVIDPKGDLVTDLLQRLPVELGEKVVLFDADSKTRPPVLNPLEGADGPRTVDNLVSIFSRVYAASWGPRTDDILRASLLTLRAQPGTPILTDLPKLLSNPAFRQRATDQLDDEILKGFWTWYQALSDPARAQVTAPLMNKLRGFLLRPFVRHALAGGPSTFDMNGTLNGGICLVRIAQDALGTETAHLVGSIVVARAWQAATARARIPQSQRHDASLYIDEAHNFLNLPYSLGDMLAEARAYRLSMTLAHQYLRQLPKELEEGISTNARTKIIFNASPEDARHLAQHTEPRLTAHDLSNLDVFHAAVRPVLHGAEAPAFTAVTEKLPPATRGRAKQIRTAASRNARSRRGPAALPEARNTPVQADPRRTM</sequence>
<organism evidence="4 5">
    <name type="scientific">Streptomyces rapamycinicus (strain ATCC 29253 / DSM 41530 / NRRL 5491 / AYB-994)</name>
    <name type="common">Streptomyces hygroscopicus (strain ATCC 29253)</name>
    <dbReference type="NCBI Taxonomy" id="1343740"/>
    <lineage>
        <taxon>Bacteria</taxon>
        <taxon>Bacillati</taxon>
        <taxon>Actinomycetota</taxon>
        <taxon>Actinomycetes</taxon>
        <taxon>Kitasatosporales</taxon>
        <taxon>Streptomycetaceae</taxon>
        <taxon>Streptomyces</taxon>
        <taxon>Streptomyces violaceusniger group</taxon>
    </lineage>
</organism>
<dbReference type="STRING" id="1343740.M271_34710"/>
<feature type="domain" description="Helicase HerA central" evidence="2">
    <location>
        <begin position="432"/>
        <end position="507"/>
    </location>
</feature>
<evidence type="ECO:0000313" key="5">
    <source>
        <dbReference type="Proteomes" id="UP000281594"/>
    </source>
</evidence>
<feature type="region of interest" description="Disordered" evidence="1">
    <location>
        <begin position="800"/>
        <end position="846"/>
    </location>
</feature>
<proteinExistence type="predicted"/>
<dbReference type="AlphaFoldDB" id="A0A3L8RG04"/>
<dbReference type="Pfam" id="PF26449">
    <property type="entry name" value="DUF8128"/>
    <property type="match status" value="1"/>
</dbReference>
<evidence type="ECO:0000256" key="1">
    <source>
        <dbReference type="SAM" id="MobiDB-lite"/>
    </source>
</evidence>
<dbReference type="PANTHER" id="PTHR30121:SF6">
    <property type="entry name" value="SLR6007 PROTEIN"/>
    <property type="match status" value="1"/>
</dbReference>
<accession>A0A3L8RG04</accession>
<dbReference type="EMBL" id="QYCY01000001">
    <property type="protein sequence ID" value="RLV78490.1"/>
    <property type="molecule type" value="Genomic_DNA"/>
</dbReference>